<proteinExistence type="predicted"/>
<keyword evidence="2" id="KW-1133">Transmembrane helix</keyword>
<feature type="transmembrane region" description="Helical" evidence="2">
    <location>
        <begin position="191"/>
        <end position="210"/>
    </location>
</feature>
<evidence type="ECO:0000313" key="3">
    <source>
        <dbReference type="EMBL" id="CAD7263921.1"/>
    </source>
</evidence>
<sequence length="309" mass="34354">MHMLLNRGKAAPERKKIGFHYPSSPLYPPYFTMYRDTVRGCFERFSFSRREISTVLWCLLQLPYLTVSNTVGLWMDGKRPHPTPSTPKEQTTSSLQNVRVKPMHLERARIQEPTSLSFICNVAFTPWIHVALVLIAYSLSLTPSVPLARLYTLVTHMTKQREWRCAGGHEGITLGGVMDWGSSSSFPESRLLFLLPLLLVLIMAGFGCACEVPGKVVTAVSCHLYDEVLYRLTSVTLLPQATVHTLAFIPARHHGGRISNTFVLLVTSTLDFKGAFSGKPPPVHPTEIRPSEAELNTTSALANYATEAG</sequence>
<dbReference type="EMBL" id="OC003958">
    <property type="protein sequence ID" value="CAD7263921.1"/>
    <property type="molecule type" value="Genomic_DNA"/>
</dbReference>
<keyword evidence="2" id="KW-0472">Membrane</keyword>
<reference evidence="3" key="1">
    <citation type="submission" date="2020-11" db="EMBL/GenBank/DDBJ databases">
        <authorList>
            <person name="Tran Van P."/>
        </authorList>
    </citation>
    <scope>NUCLEOTIDE SEQUENCE</scope>
</reference>
<feature type="compositionally biased region" description="Polar residues" evidence="1">
    <location>
        <begin position="86"/>
        <end position="96"/>
    </location>
</feature>
<keyword evidence="2" id="KW-0812">Transmembrane</keyword>
<dbReference type="AlphaFoldDB" id="A0A7R9G366"/>
<organism evidence="3">
    <name type="scientific">Timema shepardi</name>
    <name type="common">Walking stick</name>
    <dbReference type="NCBI Taxonomy" id="629360"/>
    <lineage>
        <taxon>Eukaryota</taxon>
        <taxon>Metazoa</taxon>
        <taxon>Ecdysozoa</taxon>
        <taxon>Arthropoda</taxon>
        <taxon>Hexapoda</taxon>
        <taxon>Insecta</taxon>
        <taxon>Pterygota</taxon>
        <taxon>Neoptera</taxon>
        <taxon>Polyneoptera</taxon>
        <taxon>Phasmatodea</taxon>
        <taxon>Timematodea</taxon>
        <taxon>Timematoidea</taxon>
        <taxon>Timematidae</taxon>
        <taxon>Timema</taxon>
    </lineage>
</organism>
<evidence type="ECO:0000256" key="1">
    <source>
        <dbReference type="SAM" id="MobiDB-lite"/>
    </source>
</evidence>
<evidence type="ECO:0000256" key="2">
    <source>
        <dbReference type="SAM" id="Phobius"/>
    </source>
</evidence>
<feature type="transmembrane region" description="Helical" evidence="2">
    <location>
        <begin position="116"/>
        <end position="139"/>
    </location>
</feature>
<accession>A0A7R9G366</accession>
<name>A0A7R9G366_TIMSH</name>
<protein>
    <submittedName>
        <fullName evidence="3">Uncharacterized protein</fullName>
    </submittedName>
</protein>
<feature type="region of interest" description="Disordered" evidence="1">
    <location>
        <begin position="77"/>
        <end position="96"/>
    </location>
</feature>
<gene>
    <name evidence="3" type="ORF">TSIB3V08_LOCUS7987</name>
</gene>